<evidence type="ECO:0000313" key="2">
    <source>
        <dbReference type="EMBL" id="GAI94306.1"/>
    </source>
</evidence>
<dbReference type="Pfam" id="PF13700">
    <property type="entry name" value="DUF4158"/>
    <property type="match status" value="1"/>
</dbReference>
<organism evidence="2">
    <name type="scientific">marine sediment metagenome</name>
    <dbReference type="NCBI Taxonomy" id="412755"/>
    <lineage>
        <taxon>unclassified sequences</taxon>
        <taxon>metagenomes</taxon>
        <taxon>ecological metagenomes</taxon>
    </lineage>
</organism>
<dbReference type="InterPro" id="IPR025296">
    <property type="entry name" value="DUF4158"/>
</dbReference>
<name>X1TSE2_9ZZZZ</name>
<reference evidence="2" key="1">
    <citation type="journal article" date="2014" name="Front. Microbiol.">
        <title>High frequency of phylogenetically diverse reductive dehalogenase-homologous genes in deep subseafloor sedimentary metagenomes.</title>
        <authorList>
            <person name="Kawai M."/>
            <person name="Futagami T."/>
            <person name="Toyoda A."/>
            <person name="Takaki Y."/>
            <person name="Nishi S."/>
            <person name="Hori S."/>
            <person name="Arai W."/>
            <person name="Tsubouchi T."/>
            <person name="Morono Y."/>
            <person name="Uchiyama I."/>
            <person name="Ito T."/>
            <person name="Fujiyama A."/>
            <person name="Inagaki F."/>
            <person name="Takami H."/>
        </authorList>
    </citation>
    <scope>NUCLEOTIDE SEQUENCE</scope>
    <source>
        <strain evidence="2">Expedition CK06-06</strain>
    </source>
</reference>
<proteinExistence type="predicted"/>
<gene>
    <name evidence="2" type="ORF">S12H4_30984</name>
</gene>
<feature type="non-terminal residue" evidence="2">
    <location>
        <position position="1"/>
    </location>
</feature>
<dbReference type="EMBL" id="BARW01018043">
    <property type="protein sequence ID" value="GAI94306.1"/>
    <property type="molecule type" value="Genomic_DNA"/>
</dbReference>
<feature type="domain" description="DUF4158" evidence="1">
    <location>
        <begin position="1"/>
        <end position="131"/>
    </location>
</feature>
<sequence>IGTRREDRNRLGFGVQLALLRHPGLTLAQVAVQPDVDLAPMTAFVAEQLRIPAEIFRAYGARDQTRTDHAREVATALGLRSATRTDLPLLIEAAAAASWATDKGGVIVTAMIAALREAKIMLPAPATIERAGVTGRAKARTRTYAALLAGLGSDQIRALDALSSVGTRTGLTRLTELRTIPVAAKPDHVGDILAQLQAVRALGIDPLAESRVHPDRLARLAREGRLSPAYLMDRYTTARRRATIVALLLDLEARLIDAAIEMADKLIGGAFTRAKNAQ</sequence>
<dbReference type="AlphaFoldDB" id="X1TSE2"/>
<evidence type="ECO:0000259" key="1">
    <source>
        <dbReference type="Pfam" id="PF13700"/>
    </source>
</evidence>
<accession>X1TSE2</accession>
<feature type="non-terminal residue" evidence="2">
    <location>
        <position position="278"/>
    </location>
</feature>
<comment type="caution">
    <text evidence="2">The sequence shown here is derived from an EMBL/GenBank/DDBJ whole genome shotgun (WGS) entry which is preliminary data.</text>
</comment>
<protein>
    <recommendedName>
        <fullName evidence="1">DUF4158 domain-containing protein</fullName>
    </recommendedName>
</protein>